<feature type="compositionally biased region" description="Acidic residues" evidence="1">
    <location>
        <begin position="171"/>
        <end position="186"/>
    </location>
</feature>
<dbReference type="PANTHER" id="PTHR13621">
    <property type="entry name" value="PROLINE-RICH PROTEIN PRCC"/>
    <property type="match status" value="1"/>
</dbReference>
<dbReference type="EMBL" id="JASPKY010000574">
    <property type="protein sequence ID" value="KAK9692629.1"/>
    <property type="molecule type" value="Genomic_DNA"/>
</dbReference>
<dbReference type="PANTHER" id="PTHR13621:SF2">
    <property type="entry name" value="PROLINE-RICH PROTEIN PRCC"/>
    <property type="match status" value="1"/>
</dbReference>
<comment type="caution">
    <text evidence="2">The sequence shown here is derived from an EMBL/GenBank/DDBJ whole genome shotgun (WGS) entry which is preliminary data.</text>
</comment>
<feature type="compositionally biased region" description="Basic and acidic residues" evidence="1">
    <location>
        <begin position="22"/>
        <end position="31"/>
    </location>
</feature>
<evidence type="ECO:0000313" key="3">
    <source>
        <dbReference type="Proteomes" id="UP001458880"/>
    </source>
</evidence>
<keyword evidence="3" id="KW-1185">Reference proteome</keyword>
<feature type="region of interest" description="Disordered" evidence="1">
    <location>
        <begin position="1"/>
        <end position="89"/>
    </location>
</feature>
<gene>
    <name evidence="2" type="ORF">QE152_g35018</name>
</gene>
<feature type="compositionally biased region" description="Basic and acidic residues" evidence="1">
    <location>
        <begin position="71"/>
        <end position="86"/>
    </location>
</feature>
<feature type="region of interest" description="Disordered" evidence="1">
    <location>
        <begin position="144"/>
        <end position="186"/>
    </location>
</feature>
<dbReference type="AlphaFoldDB" id="A0AAW1ISX4"/>
<accession>A0AAW1ISX4</accession>
<evidence type="ECO:0000256" key="1">
    <source>
        <dbReference type="SAM" id="MobiDB-lite"/>
    </source>
</evidence>
<dbReference type="Pfam" id="PF10253">
    <property type="entry name" value="PRCC"/>
    <property type="match status" value="1"/>
</dbReference>
<evidence type="ECO:0000313" key="2">
    <source>
        <dbReference type="EMBL" id="KAK9692629.1"/>
    </source>
</evidence>
<dbReference type="GO" id="GO:0005634">
    <property type="term" value="C:nucleus"/>
    <property type="evidence" value="ECO:0007669"/>
    <property type="project" value="TreeGrafter"/>
</dbReference>
<name>A0AAW1ISX4_POPJA</name>
<dbReference type="Proteomes" id="UP001458880">
    <property type="component" value="Unassembled WGS sequence"/>
</dbReference>
<dbReference type="InterPro" id="IPR018800">
    <property type="entry name" value="PRCC"/>
</dbReference>
<proteinExistence type="predicted"/>
<organism evidence="2 3">
    <name type="scientific">Popillia japonica</name>
    <name type="common">Japanese beetle</name>
    <dbReference type="NCBI Taxonomy" id="7064"/>
    <lineage>
        <taxon>Eukaryota</taxon>
        <taxon>Metazoa</taxon>
        <taxon>Ecdysozoa</taxon>
        <taxon>Arthropoda</taxon>
        <taxon>Hexapoda</taxon>
        <taxon>Insecta</taxon>
        <taxon>Pterygota</taxon>
        <taxon>Neoptera</taxon>
        <taxon>Endopterygota</taxon>
        <taxon>Coleoptera</taxon>
        <taxon>Polyphaga</taxon>
        <taxon>Scarabaeiformia</taxon>
        <taxon>Scarabaeidae</taxon>
        <taxon>Rutelinae</taxon>
        <taxon>Popillia</taxon>
    </lineage>
</organism>
<sequence>MMGLVAYDNSGSDISEDEDEIEQKNESKNNGEVKIATENNHENAASSNIFKSLPQPQLNTNESVIEEDDEFLKKKEKKEVPTEKAKKQPIKISVPSLADFDSDDEETPVKKAKVVNKSSGLFALLPPPKGTSITTKHFVPNAVKKNINKKTQPTKKVIPPTVKSKDKAENLDSEDEEDSMKDVPDTFDDEIWQKVCGRKEKRTPRPIIEEPIKTDIVQSNPEVTKPYDGLDNQAFKELVGGNSKRKGEAAEIDIVEITEDEILSDKKIWMTKSLTDPEMAPKFVVKDPVNDTCKRKHHITYLAQQAKANEQELQNQWAASRFTRQKTQAKYGF</sequence>
<protein>
    <submittedName>
        <fullName evidence="2">Mitotic checkpoint regulator, MAD2B-interacting</fullName>
    </submittedName>
</protein>
<feature type="compositionally biased region" description="Polar residues" evidence="1">
    <location>
        <begin position="42"/>
        <end position="63"/>
    </location>
</feature>
<reference evidence="2 3" key="1">
    <citation type="journal article" date="2024" name="BMC Genomics">
        <title>De novo assembly and annotation of Popillia japonica's genome with initial clues to its potential as an invasive pest.</title>
        <authorList>
            <person name="Cucini C."/>
            <person name="Boschi S."/>
            <person name="Funari R."/>
            <person name="Cardaioli E."/>
            <person name="Iannotti N."/>
            <person name="Marturano G."/>
            <person name="Paoli F."/>
            <person name="Bruttini M."/>
            <person name="Carapelli A."/>
            <person name="Frati F."/>
            <person name="Nardi F."/>
        </authorList>
    </citation>
    <scope>NUCLEOTIDE SEQUENCE [LARGE SCALE GENOMIC DNA]</scope>
    <source>
        <strain evidence="2">DMR45628</strain>
    </source>
</reference>